<evidence type="ECO:0000313" key="2">
    <source>
        <dbReference type="WBParaSite" id="PS1159_v2.g17184.t1"/>
    </source>
</evidence>
<proteinExistence type="predicted"/>
<name>A0AC35FI93_9BILA</name>
<accession>A0AC35FI93</accession>
<sequence>MQFLVLVLILSLLLFYNFYWKRKSFPPGPPPLPLIGNLLELSVNPPGYSVFKKWQQKYGNIYTFWMAEKPIITINDYKTMYETFVKDGETFNGRSDIGHHMDYIRGGNYGIVFIEGEPWKEHRKFAMQVFRNFGMGRGLMEEKVGGNIAFLRCRN</sequence>
<dbReference type="Proteomes" id="UP000887580">
    <property type="component" value="Unplaced"/>
</dbReference>
<protein>
    <submittedName>
        <fullName evidence="2">Cytochrome P450</fullName>
    </submittedName>
</protein>
<dbReference type="WBParaSite" id="PS1159_v2.g17184.t1">
    <property type="protein sequence ID" value="PS1159_v2.g17184.t1"/>
    <property type="gene ID" value="PS1159_v2.g17184"/>
</dbReference>
<organism evidence="1 2">
    <name type="scientific">Panagrolaimus sp. PS1159</name>
    <dbReference type="NCBI Taxonomy" id="55785"/>
    <lineage>
        <taxon>Eukaryota</taxon>
        <taxon>Metazoa</taxon>
        <taxon>Ecdysozoa</taxon>
        <taxon>Nematoda</taxon>
        <taxon>Chromadorea</taxon>
        <taxon>Rhabditida</taxon>
        <taxon>Tylenchina</taxon>
        <taxon>Panagrolaimomorpha</taxon>
        <taxon>Panagrolaimoidea</taxon>
        <taxon>Panagrolaimidae</taxon>
        <taxon>Panagrolaimus</taxon>
    </lineage>
</organism>
<evidence type="ECO:0000313" key="1">
    <source>
        <dbReference type="Proteomes" id="UP000887580"/>
    </source>
</evidence>
<reference evidence="2" key="1">
    <citation type="submission" date="2022-11" db="UniProtKB">
        <authorList>
            <consortium name="WormBaseParasite"/>
        </authorList>
    </citation>
    <scope>IDENTIFICATION</scope>
</reference>